<dbReference type="KEGG" id="pace:A6070_12360"/>
<dbReference type="OrthoDB" id="5769109at2"/>
<keyword evidence="2" id="KW-1185">Reference proteome</keyword>
<dbReference type="EMBL" id="CP015518">
    <property type="protein sequence ID" value="APG24244.1"/>
    <property type="molecule type" value="Genomic_DNA"/>
</dbReference>
<dbReference type="STRING" id="29542.A6070_12360"/>
<organism evidence="1 2">
    <name type="scientific">Syntrophotalea acetylenica</name>
    <name type="common">Pelobacter acetylenicus</name>
    <dbReference type="NCBI Taxonomy" id="29542"/>
    <lineage>
        <taxon>Bacteria</taxon>
        <taxon>Pseudomonadati</taxon>
        <taxon>Thermodesulfobacteriota</taxon>
        <taxon>Desulfuromonadia</taxon>
        <taxon>Desulfuromonadales</taxon>
        <taxon>Syntrophotaleaceae</taxon>
        <taxon>Syntrophotalea</taxon>
    </lineage>
</organism>
<name>A0A1L3GE69_SYNAC</name>
<dbReference type="AlphaFoldDB" id="A0A1L3GE69"/>
<dbReference type="RefSeq" id="WP_072286068.1">
    <property type="nucleotide sequence ID" value="NZ_CP015455.1"/>
</dbReference>
<dbReference type="Proteomes" id="UP000182264">
    <property type="component" value="Chromosome"/>
</dbReference>
<sequence length="136" mass="15610">MIRLTSARQALNLRGTIPELAVQRMVHFEGKDGRYNPKVHGYIMVIQERDDISKIPEVGPRGLFEIIDSERGSFDYVEAFDENGRTIYEIVIPLDNDRTLALILPDGPWLDQRLRSVLESETNRRFLPLPKGELSC</sequence>
<proteinExistence type="predicted"/>
<reference evidence="1 2" key="1">
    <citation type="journal article" date="2017" name="Genome Announc.">
        <title>Complete Genome Sequences of Two Acetylene-Fermenting Pelobacter acetylenicus Strains.</title>
        <authorList>
            <person name="Sutton J.M."/>
            <person name="Baesman S.M."/>
            <person name="Fierst J.L."/>
            <person name="Poret-Peterson A.T."/>
            <person name="Oremland R.S."/>
            <person name="Dunlap D.S."/>
            <person name="Akob D.M."/>
        </authorList>
    </citation>
    <scope>NUCLEOTIDE SEQUENCE [LARGE SCALE GENOMIC DNA]</scope>
    <source>
        <strain evidence="1 2">DSM 3247</strain>
    </source>
</reference>
<accession>A0A1L3GE69</accession>
<gene>
    <name evidence="1" type="ORF">A7E75_03735</name>
</gene>
<evidence type="ECO:0000313" key="2">
    <source>
        <dbReference type="Proteomes" id="UP000182264"/>
    </source>
</evidence>
<protein>
    <submittedName>
        <fullName evidence="1">Uncharacterized protein</fullName>
    </submittedName>
</protein>
<evidence type="ECO:0000313" key="1">
    <source>
        <dbReference type="EMBL" id="APG24244.1"/>
    </source>
</evidence>